<evidence type="ECO:0000313" key="1">
    <source>
        <dbReference type="EMBL" id="CAX60611.1"/>
    </source>
</evidence>
<protein>
    <submittedName>
        <fullName evidence="1">Uncharacterized protein</fullName>
    </submittedName>
</protein>
<dbReference type="KEGG" id="ebi:EbC_30800"/>
<dbReference type="HOGENOM" id="CLU_3061400_0_0_6"/>
<keyword evidence="2" id="KW-1185">Reference proteome</keyword>
<organism evidence="2">
    <name type="scientific">Erwinia billingiae (strain Eb661)</name>
    <dbReference type="NCBI Taxonomy" id="634500"/>
    <lineage>
        <taxon>Bacteria</taxon>
        <taxon>Pseudomonadati</taxon>
        <taxon>Pseudomonadota</taxon>
        <taxon>Gammaproteobacteria</taxon>
        <taxon>Enterobacterales</taxon>
        <taxon>Erwiniaceae</taxon>
        <taxon>Erwinia</taxon>
    </lineage>
</organism>
<reference evidence="1 2" key="1">
    <citation type="journal article" date="2010" name="BMC Genomics">
        <title>Genome comparison of the epiphytic bacteria Erwinia billingiae and E. tasmaniensis with the pear pathogen E. pyrifoliae.</title>
        <authorList>
            <person name="Kube M."/>
            <person name="Migdoll A.M."/>
            <person name="Gehring I."/>
            <person name="Heitmann K."/>
            <person name="Mayer Y."/>
            <person name="Kuhl H."/>
            <person name="Knaust F."/>
            <person name="Geider K."/>
            <person name="Reinhardt R."/>
        </authorList>
    </citation>
    <scope>NUCLEOTIDE SEQUENCE [LARGE SCALE GENOMIC DNA]</scope>
    <source>
        <strain evidence="1 2">Eb661</strain>
    </source>
</reference>
<proteinExistence type="predicted"/>
<dbReference type="Proteomes" id="UP000008793">
    <property type="component" value="Chromosome"/>
</dbReference>
<evidence type="ECO:0000313" key="2">
    <source>
        <dbReference type="Proteomes" id="UP000008793"/>
    </source>
</evidence>
<dbReference type="EMBL" id="FP236843">
    <property type="protein sequence ID" value="CAX60611.1"/>
    <property type="molecule type" value="Genomic_DNA"/>
</dbReference>
<accession>D8MUV4</accession>
<dbReference type="AlphaFoldDB" id="D8MUV4"/>
<gene>
    <name evidence="1" type="ordered locus">EbC_30800</name>
</gene>
<name>D8MUV4_ERWBE</name>
<sequence length="53" mass="6160">MVFLHYQHRSQALLSGWRRYLTILVPLSVSYESVLHTEVMYQMEQTVIGSTCG</sequence>